<dbReference type="GO" id="GO:0016114">
    <property type="term" value="P:terpenoid biosynthetic process"/>
    <property type="evidence" value="ECO:0007669"/>
    <property type="project" value="InterPro"/>
</dbReference>
<dbReference type="PIRSF" id="PIRSF010376">
    <property type="entry name" value="IspE"/>
    <property type="match status" value="1"/>
</dbReference>
<feature type="domain" description="GHMP kinase C-terminal" evidence="10">
    <location>
        <begin position="177"/>
        <end position="237"/>
    </location>
</feature>
<evidence type="ECO:0000256" key="3">
    <source>
        <dbReference type="ARBA" id="ARBA00017473"/>
    </source>
</evidence>
<organism evidence="11 12">
    <name type="scientific">Olsenella porci</name>
    <dbReference type="NCBI Taxonomy" id="2652279"/>
    <lineage>
        <taxon>Bacteria</taxon>
        <taxon>Bacillati</taxon>
        <taxon>Actinomycetota</taxon>
        <taxon>Coriobacteriia</taxon>
        <taxon>Coriobacteriales</taxon>
        <taxon>Atopobiaceae</taxon>
        <taxon>Olsenella</taxon>
    </lineage>
</organism>
<comment type="caution">
    <text evidence="11">The sequence shown here is derived from an EMBL/GenBank/DDBJ whole genome shotgun (WGS) entry which is preliminary data.</text>
</comment>
<dbReference type="InterPro" id="IPR036554">
    <property type="entry name" value="GHMP_kinase_C_sf"/>
</dbReference>
<dbReference type="Pfam" id="PF00288">
    <property type="entry name" value="GHMP_kinases_N"/>
    <property type="match status" value="1"/>
</dbReference>
<dbReference type="PANTHER" id="PTHR43527:SF2">
    <property type="entry name" value="4-DIPHOSPHOCYTIDYL-2-C-METHYL-D-ERYTHRITOL KINASE, CHLOROPLASTIC"/>
    <property type="match status" value="1"/>
</dbReference>
<evidence type="ECO:0000313" key="11">
    <source>
        <dbReference type="EMBL" id="MST71750.1"/>
    </source>
</evidence>
<evidence type="ECO:0000259" key="9">
    <source>
        <dbReference type="Pfam" id="PF00288"/>
    </source>
</evidence>
<dbReference type="Proteomes" id="UP000469325">
    <property type="component" value="Unassembled WGS sequence"/>
</dbReference>
<dbReference type="SUPFAM" id="SSF54211">
    <property type="entry name" value="Ribosomal protein S5 domain 2-like"/>
    <property type="match status" value="1"/>
</dbReference>
<dbReference type="InterPro" id="IPR020568">
    <property type="entry name" value="Ribosomal_Su5_D2-typ_SF"/>
</dbReference>
<name>A0A6N7X891_9ACTN</name>
<dbReference type="InterPro" id="IPR004424">
    <property type="entry name" value="IspE"/>
</dbReference>
<evidence type="ECO:0000259" key="10">
    <source>
        <dbReference type="Pfam" id="PF08544"/>
    </source>
</evidence>
<evidence type="ECO:0000256" key="1">
    <source>
        <dbReference type="ARBA" id="ARBA00009684"/>
    </source>
</evidence>
<dbReference type="Gene3D" id="3.30.230.10">
    <property type="match status" value="1"/>
</dbReference>
<evidence type="ECO:0000256" key="6">
    <source>
        <dbReference type="ARBA" id="ARBA00022777"/>
    </source>
</evidence>
<evidence type="ECO:0000256" key="5">
    <source>
        <dbReference type="ARBA" id="ARBA00022741"/>
    </source>
</evidence>
<evidence type="ECO:0000256" key="7">
    <source>
        <dbReference type="ARBA" id="ARBA00022840"/>
    </source>
</evidence>
<dbReference type="EC" id="2.7.1.148" evidence="2"/>
<dbReference type="AlphaFoldDB" id="A0A6N7X891"/>
<dbReference type="InterPro" id="IPR013750">
    <property type="entry name" value="GHMP_kinase_C_dom"/>
</dbReference>
<dbReference type="SUPFAM" id="SSF55060">
    <property type="entry name" value="GHMP Kinase, C-terminal domain"/>
    <property type="match status" value="1"/>
</dbReference>
<dbReference type="InterPro" id="IPR006204">
    <property type="entry name" value="GHMP_kinase_N_dom"/>
</dbReference>
<proteinExistence type="inferred from homology"/>
<dbReference type="EMBL" id="VUNC01000001">
    <property type="protein sequence ID" value="MST71750.1"/>
    <property type="molecule type" value="Genomic_DNA"/>
</dbReference>
<keyword evidence="4" id="KW-0808">Transferase</keyword>
<comment type="similarity">
    <text evidence="1">Belongs to the GHMP kinase family. IspE subfamily.</text>
</comment>
<dbReference type="PANTHER" id="PTHR43527">
    <property type="entry name" value="4-DIPHOSPHOCYTIDYL-2-C-METHYL-D-ERYTHRITOL KINASE, CHLOROPLASTIC"/>
    <property type="match status" value="1"/>
</dbReference>
<evidence type="ECO:0000256" key="2">
    <source>
        <dbReference type="ARBA" id="ARBA00012052"/>
    </source>
</evidence>
<gene>
    <name evidence="11" type="ORF">FYJ68_01295</name>
</gene>
<reference evidence="11 12" key="1">
    <citation type="submission" date="2019-08" db="EMBL/GenBank/DDBJ databases">
        <title>In-depth cultivation of the pig gut microbiome towards novel bacterial diversity and tailored functional studies.</title>
        <authorList>
            <person name="Wylensek D."/>
            <person name="Hitch T.C.A."/>
            <person name="Clavel T."/>
        </authorList>
    </citation>
    <scope>NUCLEOTIDE SEQUENCE [LARGE SCALE GENOMIC DNA]</scope>
    <source>
        <strain evidence="11 12">CA-Schmier-601-WT-1</strain>
    </source>
</reference>
<keyword evidence="7" id="KW-0067">ATP-binding</keyword>
<sequence length="262" mass="26958">MVALGLADRVTVSETPDSPLHVSMDVDAGVGERDNTAYVAAERLCAAFGRSPEYQVSIEKRVPPKSGLGGSSSDGAATILALCDLWGVSPASDAVVGVARSVGADVPFFLNLAPSLLEGAGDVLCRVFPALGDVPIVLVRPKGGVSTARAYAEFDCDPVNPLDTTGIINALSGGSVADVARSLYNNLSGAARRAEGQIAEVERWLAVQDGVRASMVSGSGSCVFGICSSHADAERIAALAHDEQGLWSCATRVVSSRDEVAN</sequence>
<keyword evidence="5" id="KW-0547">Nucleotide-binding</keyword>
<dbReference type="InterPro" id="IPR014721">
    <property type="entry name" value="Ribsml_uS5_D2-typ_fold_subgr"/>
</dbReference>
<accession>A0A6N7X891</accession>
<dbReference type="Gene3D" id="3.30.70.890">
    <property type="entry name" value="GHMP kinase, C-terminal domain"/>
    <property type="match status" value="1"/>
</dbReference>
<dbReference type="GO" id="GO:0005524">
    <property type="term" value="F:ATP binding"/>
    <property type="evidence" value="ECO:0007669"/>
    <property type="project" value="UniProtKB-KW"/>
</dbReference>
<dbReference type="GO" id="GO:0050515">
    <property type="term" value="F:4-(cytidine 5'-diphospho)-2-C-methyl-D-erythritol kinase activity"/>
    <property type="evidence" value="ECO:0007669"/>
    <property type="project" value="UniProtKB-EC"/>
</dbReference>
<evidence type="ECO:0000256" key="4">
    <source>
        <dbReference type="ARBA" id="ARBA00022679"/>
    </source>
</evidence>
<keyword evidence="12" id="KW-1185">Reference proteome</keyword>
<feature type="domain" description="GHMP kinase N-terminal" evidence="9">
    <location>
        <begin position="35"/>
        <end position="110"/>
    </location>
</feature>
<evidence type="ECO:0000313" key="12">
    <source>
        <dbReference type="Proteomes" id="UP000469325"/>
    </source>
</evidence>
<evidence type="ECO:0000256" key="8">
    <source>
        <dbReference type="ARBA" id="ARBA00032554"/>
    </source>
</evidence>
<keyword evidence="6 11" id="KW-0418">Kinase</keyword>
<dbReference type="Pfam" id="PF08544">
    <property type="entry name" value="GHMP_kinases_C"/>
    <property type="match status" value="1"/>
</dbReference>
<protein>
    <recommendedName>
        <fullName evidence="3">4-diphosphocytidyl-2-C-methyl-D-erythritol kinase</fullName>
        <ecNumber evidence="2">2.7.1.148</ecNumber>
    </recommendedName>
    <alternativeName>
        <fullName evidence="8">4-(cytidine-5'-diphospho)-2-C-methyl-D-erythritol kinase</fullName>
    </alternativeName>
</protein>